<dbReference type="EMBL" id="BMXV01000010">
    <property type="protein sequence ID" value="GGY85421.1"/>
    <property type="molecule type" value="Genomic_DNA"/>
</dbReference>
<evidence type="ECO:0000313" key="1">
    <source>
        <dbReference type="EMBL" id="GGY85421.1"/>
    </source>
</evidence>
<keyword evidence="2" id="KW-1185">Reference proteome</keyword>
<accession>A0ABQ3B8Y8</accession>
<proteinExistence type="predicted"/>
<organism evidence="1 2">
    <name type="scientific">Marinobacter zhanjiangensis</name>
    <dbReference type="NCBI Taxonomy" id="578215"/>
    <lineage>
        <taxon>Bacteria</taxon>
        <taxon>Pseudomonadati</taxon>
        <taxon>Pseudomonadota</taxon>
        <taxon>Gammaproteobacteria</taxon>
        <taxon>Pseudomonadales</taxon>
        <taxon>Marinobacteraceae</taxon>
        <taxon>Marinobacter</taxon>
    </lineage>
</organism>
<sequence length="113" mass="12409">MTGTSSGLKRNNAVGGYVAGSPAAPFPLDPIDYGTDAGLAERRLWVSALALIVDDAKRYWQGKKSHSATADDLEEAFDAMCECTWMLRRICNVTGHDPAWLSRGFIQWCEQCP</sequence>
<evidence type="ECO:0000313" key="2">
    <source>
        <dbReference type="Proteomes" id="UP000601597"/>
    </source>
</evidence>
<reference evidence="2" key="1">
    <citation type="journal article" date="2019" name="Int. J. Syst. Evol. Microbiol.">
        <title>The Global Catalogue of Microorganisms (GCM) 10K type strain sequencing project: providing services to taxonomists for standard genome sequencing and annotation.</title>
        <authorList>
            <consortium name="The Broad Institute Genomics Platform"/>
            <consortium name="The Broad Institute Genome Sequencing Center for Infectious Disease"/>
            <person name="Wu L."/>
            <person name="Ma J."/>
        </authorList>
    </citation>
    <scope>NUCLEOTIDE SEQUENCE [LARGE SCALE GENOMIC DNA]</scope>
    <source>
        <strain evidence="2">KCTC 22280</strain>
    </source>
</reference>
<comment type="caution">
    <text evidence="1">The sequence shown here is derived from an EMBL/GenBank/DDBJ whole genome shotgun (WGS) entry which is preliminary data.</text>
</comment>
<gene>
    <name evidence="1" type="ORF">GCM10007071_35950</name>
</gene>
<name>A0ABQ3B8Y8_9GAMM</name>
<dbReference type="Proteomes" id="UP000601597">
    <property type="component" value="Unassembled WGS sequence"/>
</dbReference>
<protein>
    <submittedName>
        <fullName evidence="1">Uncharacterized protein</fullName>
    </submittedName>
</protein>